<evidence type="ECO:0000256" key="3">
    <source>
        <dbReference type="ARBA" id="ARBA00022679"/>
    </source>
</evidence>
<keyword evidence="3" id="KW-0808">Transferase</keyword>
<keyword evidence="7" id="KW-1185">Reference proteome</keyword>
<dbReference type="InterPro" id="IPR015424">
    <property type="entry name" value="PyrdxlP-dep_Trfase"/>
</dbReference>
<dbReference type="GO" id="GO:0030170">
    <property type="term" value="F:pyridoxal phosphate binding"/>
    <property type="evidence" value="ECO:0007669"/>
    <property type="project" value="InterPro"/>
</dbReference>
<dbReference type="Gene3D" id="3.40.640.10">
    <property type="entry name" value="Type I PLP-dependent aspartate aminotransferase-like (Major domain)"/>
    <property type="match status" value="1"/>
</dbReference>
<dbReference type="GO" id="GO:0005737">
    <property type="term" value="C:cytoplasm"/>
    <property type="evidence" value="ECO:0007669"/>
    <property type="project" value="TreeGrafter"/>
</dbReference>
<name>A0A9P5RTD0_9FUNG</name>
<gene>
    <name evidence="6" type="primary">MET17_2</name>
    <name evidence="6" type="ORF">BG015_011248</name>
</gene>
<dbReference type="GO" id="GO:0071269">
    <property type="term" value="P:L-homocysteine biosynthetic process"/>
    <property type="evidence" value="ECO:0007669"/>
    <property type="project" value="TreeGrafter"/>
</dbReference>
<dbReference type="PANTHER" id="PTHR43797">
    <property type="entry name" value="HOMOCYSTEINE/CYSTEINE SYNTHASE"/>
    <property type="match status" value="1"/>
</dbReference>
<organism evidence="6 7">
    <name type="scientific">Linnemannia schmuckeri</name>
    <dbReference type="NCBI Taxonomy" id="64567"/>
    <lineage>
        <taxon>Eukaryota</taxon>
        <taxon>Fungi</taxon>
        <taxon>Fungi incertae sedis</taxon>
        <taxon>Mucoromycota</taxon>
        <taxon>Mortierellomycotina</taxon>
        <taxon>Mortierellomycetes</taxon>
        <taxon>Mortierellales</taxon>
        <taxon>Mortierellaceae</taxon>
        <taxon>Linnemannia</taxon>
    </lineage>
</organism>
<dbReference type="InterPro" id="IPR015421">
    <property type="entry name" value="PyrdxlP-dep_Trfase_major"/>
</dbReference>
<dbReference type="InterPro" id="IPR000277">
    <property type="entry name" value="Cys/Met-Metab_PyrdxlP-dep_enz"/>
</dbReference>
<protein>
    <submittedName>
        <fullName evidence="6">Homocysteine synthase</fullName>
    </submittedName>
</protein>
<dbReference type="InterPro" id="IPR006235">
    <property type="entry name" value="OAc-hSer/O-AcSer_sulfhydrylase"/>
</dbReference>
<dbReference type="FunFam" id="3.40.640.10:FF:000035">
    <property type="entry name" value="O-succinylhomoserine sulfhydrylase"/>
    <property type="match status" value="1"/>
</dbReference>
<dbReference type="GO" id="GO:0003961">
    <property type="term" value="F:O-acetylhomoserine aminocarboxypropyltransferase activity"/>
    <property type="evidence" value="ECO:0007669"/>
    <property type="project" value="TreeGrafter"/>
</dbReference>
<dbReference type="SUPFAM" id="SSF53383">
    <property type="entry name" value="PLP-dependent transferases"/>
    <property type="match status" value="1"/>
</dbReference>
<keyword evidence="4 5" id="KW-0663">Pyridoxal phosphate</keyword>
<comment type="similarity">
    <text evidence="2 5">Belongs to the trans-sulfuration enzymes family.</text>
</comment>
<sequence>MANPAPKHHFDTLQVHAGHTPDSATNARAVPVYASSSFVFNSSEHGANLFALKEHGNIYSRIGNPTSAVFEQRIAALEGGIGAVATSSGQAAQFLAISTLAQAGDNIIASSDLYGGTFNQFKIFLPRLGIKVKFSDSDEPESFAKLIDDKTKAIFIESISNPKYNVADIAAIAKVAHDAGVPLIVDNTFGAGGYLIRPIEHGADIVVHSATKWICGHGTTIGGVIIDGGNFNWANGRFPDFTEPSEGYHGMKYWDTFAKSSYIVKTRIEGLRDLGACANPFGSFLLIQ</sequence>
<evidence type="ECO:0000313" key="6">
    <source>
        <dbReference type="EMBL" id="KAF9147154.1"/>
    </source>
</evidence>
<dbReference type="EMBL" id="JAAAUQ010000858">
    <property type="protein sequence ID" value="KAF9147154.1"/>
    <property type="molecule type" value="Genomic_DNA"/>
</dbReference>
<dbReference type="PROSITE" id="PS00868">
    <property type="entry name" value="CYS_MET_METAB_PP"/>
    <property type="match status" value="1"/>
</dbReference>
<dbReference type="GO" id="GO:0006535">
    <property type="term" value="P:cysteine biosynthetic process from serine"/>
    <property type="evidence" value="ECO:0007669"/>
    <property type="project" value="TreeGrafter"/>
</dbReference>
<dbReference type="GO" id="GO:0019346">
    <property type="term" value="P:transsulfuration"/>
    <property type="evidence" value="ECO:0007669"/>
    <property type="project" value="InterPro"/>
</dbReference>
<dbReference type="Pfam" id="PF01053">
    <property type="entry name" value="Cys_Met_Meta_PP"/>
    <property type="match status" value="1"/>
</dbReference>
<accession>A0A9P5RTD0</accession>
<dbReference type="PANTHER" id="PTHR43797:SF2">
    <property type="entry name" value="HOMOCYSTEINE_CYSTEINE SYNTHASE"/>
    <property type="match status" value="1"/>
</dbReference>
<comment type="caution">
    <text evidence="6">The sequence shown here is derived from an EMBL/GenBank/DDBJ whole genome shotgun (WGS) entry which is preliminary data.</text>
</comment>
<evidence type="ECO:0000256" key="2">
    <source>
        <dbReference type="ARBA" id="ARBA00009077"/>
    </source>
</evidence>
<comment type="cofactor">
    <cofactor evidence="1 5">
        <name>pyridoxal 5'-phosphate</name>
        <dbReference type="ChEBI" id="CHEBI:597326"/>
    </cofactor>
</comment>
<evidence type="ECO:0000313" key="7">
    <source>
        <dbReference type="Proteomes" id="UP000748756"/>
    </source>
</evidence>
<dbReference type="OrthoDB" id="3512640at2759"/>
<feature type="non-terminal residue" evidence="6">
    <location>
        <position position="288"/>
    </location>
</feature>
<proteinExistence type="inferred from homology"/>
<evidence type="ECO:0000256" key="1">
    <source>
        <dbReference type="ARBA" id="ARBA00001933"/>
    </source>
</evidence>
<dbReference type="InterPro" id="IPR054542">
    <property type="entry name" value="Cys_met_metab_PP"/>
</dbReference>
<dbReference type="GO" id="GO:0004124">
    <property type="term" value="F:cysteine synthase activity"/>
    <property type="evidence" value="ECO:0007669"/>
    <property type="project" value="TreeGrafter"/>
</dbReference>
<reference evidence="6" key="1">
    <citation type="journal article" date="2020" name="Fungal Divers.">
        <title>Resolving the Mortierellaceae phylogeny through synthesis of multi-gene phylogenetics and phylogenomics.</title>
        <authorList>
            <person name="Vandepol N."/>
            <person name="Liber J."/>
            <person name="Desiro A."/>
            <person name="Na H."/>
            <person name="Kennedy M."/>
            <person name="Barry K."/>
            <person name="Grigoriev I.V."/>
            <person name="Miller A.N."/>
            <person name="O'Donnell K."/>
            <person name="Stajich J.E."/>
            <person name="Bonito G."/>
        </authorList>
    </citation>
    <scope>NUCLEOTIDE SEQUENCE</scope>
    <source>
        <strain evidence="6">NRRL 6426</strain>
    </source>
</reference>
<dbReference type="AlphaFoldDB" id="A0A9P5RTD0"/>
<evidence type="ECO:0000256" key="4">
    <source>
        <dbReference type="ARBA" id="ARBA00022898"/>
    </source>
</evidence>
<evidence type="ECO:0000256" key="5">
    <source>
        <dbReference type="RuleBase" id="RU362118"/>
    </source>
</evidence>
<dbReference type="Proteomes" id="UP000748756">
    <property type="component" value="Unassembled WGS sequence"/>
</dbReference>